<reference evidence="2" key="1">
    <citation type="submission" date="2017-11" db="EMBL/GenBank/DDBJ databases">
        <authorList>
            <person name="Zhu W."/>
        </authorList>
    </citation>
    <scope>NUCLEOTIDE SEQUENCE [LARGE SCALE GENOMIC DNA]</scope>
    <source>
        <strain evidence="2">CAU 1183</strain>
    </source>
</reference>
<evidence type="ECO:0000313" key="2">
    <source>
        <dbReference type="Proteomes" id="UP000257143"/>
    </source>
</evidence>
<evidence type="ECO:0000313" key="1">
    <source>
        <dbReference type="EMBL" id="RDW18058.1"/>
    </source>
</evidence>
<accession>A0A3D8PS26</accession>
<evidence type="ECO:0008006" key="3">
    <source>
        <dbReference type="Google" id="ProtNLM"/>
    </source>
</evidence>
<dbReference type="Proteomes" id="UP000257143">
    <property type="component" value="Unassembled WGS sequence"/>
</dbReference>
<comment type="caution">
    <text evidence="1">The sequence shown here is derived from an EMBL/GenBank/DDBJ whole genome shotgun (WGS) entry which is preliminary data.</text>
</comment>
<dbReference type="InterPro" id="IPR025855">
    <property type="entry name" value="Replic_Relax"/>
</dbReference>
<dbReference type="EMBL" id="PIOC01000017">
    <property type="protein sequence ID" value="RDW18058.1"/>
    <property type="molecule type" value="Genomic_DNA"/>
</dbReference>
<sequence length="200" mass="23551">MLVQQMKRQQREEQILLSFEILTYATRKQLQIINNLGGDRNAHRILHEMEKDNLISSLRTEQKIYYLSNRGKERIGSSQGELKKSQLVHTLMRNDLYILLGQPSDWKKEKPIKVNGEVFLIPDASCMIKGEHHFIEIDNQQTMKTNIEKIKKYKELSPAIFQQYNHTPTLIWYTLSDIRRGKLKEVCDKIGVKYVIYGNM</sequence>
<dbReference type="Pfam" id="PF13814">
    <property type="entry name" value="Replic_Relax"/>
    <property type="match status" value="1"/>
</dbReference>
<dbReference type="OrthoDB" id="2601083at2"/>
<organism evidence="1 2">
    <name type="scientific">Oceanobacillus arenosus</name>
    <dbReference type="NCBI Taxonomy" id="1229153"/>
    <lineage>
        <taxon>Bacteria</taxon>
        <taxon>Bacillati</taxon>
        <taxon>Bacillota</taxon>
        <taxon>Bacilli</taxon>
        <taxon>Bacillales</taxon>
        <taxon>Bacillaceae</taxon>
        <taxon>Oceanobacillus</taxon>
    </lineage>
</organism>
<dbReference type="RefSeq" id="WP_115773239.1">
    <property type="nucleotide sequence ID" value="NZ_PIOC01000017.1"/>
</dbReference>
<name>A0A3D8PS26_9BACI</name>
<proteinExistence type="predicted"/>
<dbReference type="AlphaFoldDB" id="A0A3D8PS26"/>
<protein>
    <recommendedName>
        <fullName evidence="3">Replication-relaxation</fullName>
    </recommendedName>
</protein>
<gene>
    <name evidence="1" type="ORF">CWR48_10665</name>
</gene>
<keyword evidence="2" id="KW-1185">Reference proteome</keyword>